<dbReference type="Proteomes" id="UP000256774">
    <property type="component" value="Unassembled WGS sequence"/>
</dbReference>
<accession>A0A3E0H8V0</accession>
<dbReference type="SUPFAM" id="SSF54637">
    <property type="entry name" value="Thioesterase/thiol ester dehydrase-isomerase"/>
    <property type="match status" value="1"/>
</dbReference>
<keyword evidence="2 3" id="KW-0378">Hydrolase</keyword>
<dbReference type="PIRSF" id="PIRSF003230">
    <property type="entry name" value="YbgC"/>
    <property type="match status" value="1"/>
</dbReference>
<dbReference type="NCBIfam" id="TIGR00051">
    <property type="entry name" value="YbgC/FadM family acyl-CoA thioesterase"/>
    <property type="match status" value="1"/>
</dbReference>
<keyword evidence="4" id="KW-1185">Reference proteome</keyword>
<dbReference type="EMBL" id="QUNR01000001">
    <property type="protein sequence ID" value="REH40063.1"/>
    <property type="molecule type" value="Genomic_DNA"/>
</dbReference>
<comment type="caution">
    <text evidence="3">The sequence shown here is derived from an EMBL/GenBank/DDBJ whole genome shotgun (WGS) entry which is preliminary data.</text>
</comment>
<dbReference type="GO" id="GO:0047617">
    <property type="term" value="F:fatty acyl-CoA hydrolase activity"/>
    <property type="evidence" value="ECO:0007669"/>
    <property type="project" value="TreeGrafter"/>
</dbReference>
<dbReference type="PANTHER" id="PTHR31793">
    <property type="entry name" value="4-HYDROXYBENZOYL-COA THIOESTERASE FAMILY MEMBER"/>
    <property type="match status" value="1"/>
</dbReference>
<name>A0A3E0H8V0_9GAMM</name>
<evidence type="ECO:0000313" key="4">
    <source>
        <dbReference type="Proteomes" id="UP000256774"/>
    </source>
</evidence>
<dbReference type="RefSeq" id="WP_116207134.1">
    <property type="nucleotide sequence ID" value="NZ_QUNR01000001.1"/>
</dbReference>
<evidence type="ECO:0000256" key="1">
    <source>
        <dbReference type="ARBA" id="ARBA00005953"/>
    </source>
</evidence>
<sequence length="152" mass="16934">MSTLPPTRGPASLDALQALYPMIVARKVQWGDMDALSHVNNVTYFRYLEDVRLGVMEQLGIFPRLFHEGTGLVIADASCRYKAPVVYPDTLHIGVRVTLLGEDKIVFHYALFSEHMQRVAAEAETTQVCVSPQTGRKVAMPAWFREALAALT</sequence>
<comment type="similarity">
    <text evidence="1">Belongs to the 4-hydroxybenzoyl-CoA thioesterase family.</text>
</comment>
<dbReference type="InterPro" id="IPR050563">
    <property type="entry name" value="4-hydroxybenzoyl-CoA_TE"/>
</dbReference>
<dbReference type="PANTHER" id="PTHR31793:SF39">
    <property type="entry name" value="THIOESTERASE_THIOL ESTER DEHYDRASE-ISOMERASE"/>
    <property type="match status" value="1"/>
</dbReference>
<dbReference type="InterPro" id="IPR006684">
    <property type="entry name" value="YbgC/YbaW"/>
</dbReference>
<dbReference type="Pfam" id="PF13279">
    <property type="entry name" value="4HBT_2"/>
    <property type="match status" value="1"/>
</dbReference>
<dbReference type="OrthoDB" id="9799036at2"/>
<evidence type="ECO:0000313" key="3">
    <source>
        <dbReference type="EMBL" id="REH40063.1"/>
    </source>
</evidence>
<organism evidence="3 4">
    <name type="scientific">Paraperlucidibaca baekdonensis</name>
    <dbReference type="NCBI Taxonomy" id="748120"/>
    <lineage>
        <taxon>Bacteria</taxon>
        <taxon>Pseudomonadati</taxon>
        <taxon>Pseudomonadota</taxon>
        <taxon>Gammaproteobacteria</taxon>
        <taxon>Moraxellales</taxon>
        <taxon>Moraxellaceae</taxon>
        <taxon>Paraperlucidibaca</taxon>
    </lineage>
</organism>
<gene>
    <name evidence="3" type="ORF">DFR26_0261</name>
</gene>
<dbReference type="AlphaFoldDB" id="A0A3E0H8V0"/>
<proteinExistence type="inferred from homology"/>
<dbReference type="CDD" id="cd00586">
    <property type="entry name" value="4HBT"/>
    <property type="match status" value="1"/>
</dbReference>
<protein>
    <submittedName>
        <fullName evidence="3">Acyl-CoA thioester hydrolase</fullName>
    </submittedName>
</protein>
<dbReference type="InterPro" id="IPR029069">
    <property type="entry name" value="HotDog_dom_sf"/>
</dbReference>
<evidence type="ECO:0000256" key="2">
    <source>
        <dbReference type="ARBA" id="ARBA00022801"/>
    </source>
</evidence>
<dbReference type="Gene3D" id="3.10.129.10">
    <property type="entry name" value="Hotdog Thioesterase"/>
    <property type="match status" value="1"/>
</dbReference>
<reference evidence="3 4" key="1">
    <citation type="submission" date="2018-08" db="EMBL/GenBank/DDBJ databases">
        <title>Genomic Encyclopedia of Type Strains, Phase IV (KMG-IV): sequencing the most valuable type-strain genomes for metagenomic binning, comparative biology and taxonomic classification.</title>
        <authorList>
            <person name="Goeker M."/>
        </authorList>
    </citation>
    <scope>NUCLEOTIDE SEQUENCE [LARGE SCALE GENOMIC DNA]</scope>
    <source>
        <strain evidence="3 4">DSM 26022</strain>
    </source>
</reference>